<dbReference type="PROSITE" id="PS51880">
    <property type="entry name" value="TGS"/>
    <property type="match status" value="1"/>
</dbReference>
<evidence type="ECO:0000313" key="4">
    <source>
        <dbReference type="Proteomes" id="UP000076962"/>
    </source>
</evidence>
<sequence length="312" mass="35306">QLYQSEQEEEADCPHEANYLARPRTRKWLHDLLDIQQSTGDLLDFLKHVKTDLFPDEAYVFTPQGKIMQFPKKATAIDFAYAIHSEIGNHCIGVKIDNLQVPLSTSLVNGQTVEVLTEPWARPQLSWLNFAVTARARNHIRHFFKNLQDDEAVLLGQRLLDQELARYNLSVDKLSEEKRTCLLTTFKVSKLEVLLHDIGLGNRMAWIVARQFDPTSESSMKVRPVDNIPLIIKGTEGILVNFSHCCRPIPGDDIVGFVSAGRGIIIHMSSCKQLARHQADKLLAVEWESGIESEFLVDICVDVHDQRGVLAT</sequence>
<dbReference type="EMBL" id="LUTY01001156">
    <property type="protein sequence ID" value="OAD22119.1"/>
    <property type="molecule type" value="Genomic_DNA"/>
</dbReference>
<dbReference type="FunFam" id="3.10.20.30:FF:000002">
    <property type="entry name" value="GTP pyrophosphokinase (RelA/SpoT)"/>
    <property type="match status" value="1"/>
</dbReference>
<dbReference type="Pfam" id="PF02824">
    <property type="entry name" value="TGS"/>
    <property type="match status" value="1"/>
</dbReference>
<dbReference type="Proteomes" id="UP000076962">
    <property type="component" value="Unassembled WGS sequence"/>
</dbReference>
<dbReference type="PANTHER" id="PTHR43061">
    <property type="entry name" value="GTP DIPHOSPHOKINASE RSH1, CHLOROPLASTIC-RELATED"/>
    <property type="match status" value="1"/>
</dbReference>
<keyword evidence="3" id="KW-0378">Hydrolase</keyword>
<dbReference type="GO" id="GO:0016787">
    <property type="term" value="F:hydrolase activity"/>
    <property type="evidence" value="ECO:0007669"/>
    <property type="project" value="UniProtKB-KW"/>
</dbReference>
<dbReference type="AlphaFoldDB" id="A0A176S2I6"/>
<protein>
    <submittedName>
        <fullName evidence="3">Guanosine-3',5'-bis(Diphosphate) 3'-pyrophosphohydrolase</fullName>
    </submittedName>
</protein>
<feature type="non-terminal residue" evidence="3">
    <location>
        <position position="312"/>
    </location>
</feature>
<dbReference type="Gene3D" id="3.10.20.30">
    <property type="match status" value="1"/>
</dbReference>
<comment type="caution">
    <text evidence="3">The sequence shown here is derived from an EMBL/GenBank/DDBJ whole genome shotgun (WGS) entry which is preliminary data.</text>
</comment>
<evidence type="ECO:0000313" key="3">
    <source>
        <dbReference type="EMBL" id="OAD22119.1"/>
    </source>
</evidence>
<dbReference type="InterPro" id="IPR012676">
    <property type="entry name" value="TGS-like"/>
</dbReference>
<organism evidence="3 4">
    <name type="scientific">Candidatus Thiomargarita nelsonii</name>
    <dbReference type="NCBI Taxonomy" id="1003181"/>
    <lineage>
        <taxon>Bacteria</taxon>
        <taxon>Pseudomonadati</taxon>
        <taxon>Pseudomonadota</taxon>
        <taxon>Gammaproteobacteria</taxon>
        <taxon>Thiotrichales</taxon>
        <taxon>Thiotrichaceae</taxon>
        <taxon>Thiomargarita</taxon>
    </lineage>
</organism>
<feature type="non-terminal residue" evidence="3">
    <location>
        <position position="1"/>
    </location>
</feature>
<dbReference type="InterPro" id="IPR004095">
    <property type="entry name" value="TGS"/>
</dbReference>
<evidence type="ECO:0000256" key="1">
    <source>
        <dbReference type="ARBA" id="ARBA00007476"/>
    </source>
</evidence>
<name>A0A176S2I6_9GAMM</name>
<comment type="similarity">
    <text evidence="1">Belongs to the RelA/SpoT family.</text>
</comment>
<gene>
    <name evidence="3" type="ORF">THIOM_002092</name>
</gene>
<proteinExistence type="inferred from homology"/>
<dbReference type="SUPFAM" id="SSF81271">
    <property type="entry name" value="TGS-like"/>
    <property type="match status" value="1"/>
</dbReference>
<evidence type="ECO:0000259" key="2">
    <source>
        <dbReference type="PROSITE" id="PS51880"/>
    </source>
</evidence>
<feature type="domain" description="TGS" evidence="2">
    <location>
        <begin position="56"/>
        <end position="117"/>
    </location>
</feature>
<dbReference type="InterPro" id="IPR012675">
    <property type="entry name" value="Beta-grasp_dom_sf"/>
</dbReference>
<dbReference type="PANTHER" id="PTHR43061:SF1">
    <property type="entry name" value="GTP DIPHOSPHOKINASE RSH1, CHLOROPLASTIC-RELATED"/>
    <property type="match status" value="1"/>
</dbReference>
<dbReference type="InterPro" id="IPR033655">
    <property type="entry name" value="TGS_RelA/SpoT"/>
</dbReference>
<accession>A0A176S2I6</accession>
<dbReference type="CDD" id="cd01668">
    <property type="entry name" value="TGS_RSH"/>
    <property type="match status" value="1"/>
</dbReference>
<keyword evidence="4" id="KW-1185">Reference proteome</keyword>
<reference evidence="3 4" key="1">
    <citation type="submission" date="2016-05" db="EMBL/GenBank/DDBJ databases">
        <title>Single-cell genome of chain-forming Candidatus Thiomargarita nelsonii and comparison to other large sulfur-oxidizing bacteria.</title>
        <authorList>
            <person name="Winkel M."/>
            <person name="Salman V."/>
            <person name="Woyke T."/>
            <person name="Schulz-Vogt H."/>
            <person name="Richter M."/>
            <person name="Flood B."/>
            <person name="Bailey J."/>
            <person name="Amann R."/>
            <person name="Mussmann M."/>
        </authorList>
    </citation>
    <scope>NUCLEOTIDE SEQUENCE [LARGE SCALE GENOMIC DNA]</scope>
    <source>
        <strain evidence="3 4">THI036</strain>
    </source>
</reference>